<comment type="caution">
    <text evidence="2">The sequence shown here is derived from an EMBL/GenBank/DDBJ whole genome shotgun (WGS) entry which is preliminary data.</text>
</comment>
<feature type="region of interest" description="Disordered" evidence="1">
    <location>
        <begin position="137"/>
        <end position="166"/>
    </location>
</feature>
<dbReference type="AlphaFoldDB" id="A0A2A2AUB9"/>
<evidence type="ECO:0000313" key="2">
    <source>
        <dbReference type="EMBL" id="PAT41328.1"/>
    </source>
</evidence>
<proteinExistence type="predicted"/>
<evidence type="ECO:0000313" key="3">
    <source>
        <dbReference type="Proteomes" id="UP000218439"/>
    </source>
</evidence>
<reference evidence="2 3" key="1">
    <citation type="submission" date="2017-08" db="EMBL/GenBank/DDBJ databases">
        <title>WGS of Clinical strains of the CDC Group NO-1 linked to zoonotic infections in humans.</title>
        <authorList>
            <person name="Bernier A.-M."/>
            <person name="Bernard K."/>
        </authorList>
    </citation>
    <scope>NUCLEOTIDE SEQUENCE [LARGE SCALE GENOMIC DNA]</scope>
    <source>
        <strain evidence="2 3">NML120219</strain>
    </source>
</reference>
<dbReference type="EMBL" id="NSJE01000027">
    <property type="protein sequence ID" value="PAT41328.1"/>
    <property type="molecule type" value="Genomic_DNA"/>
</dbReference>
<evidence type="ECO:0000256" key="1">
    <source>
        <dbReference type="SAM" id="MobiDB-lite"/>
    </source>
</evidence>
<dbReference type="RefSeq" id="WP_095552757.1">
    <property type="nucleotide sequence ID" value="NZ_NSJE01000027.1"/>
</dbReference>
<sequence length="166" mass="18580">MQCWVCKRQARGYGHSDGRFKPGDARHYVLDWVFCSRRCQNAFHLMYGNWARVQKGYLDTSEVTMIDPSDVEQAAMHKCLKAFGEAAGEIGFDKPLGSYSEAQALCVIDAIVTCYTQAMVEHHEATKYPLVKGLKPTPDPLVADPSNPFADLEDDLPWEEPKGAHS</sequence>
<protein>
    <submittedName>
        <fullName evidence="2">Uncharacterized protein</fullName>
    </submittedName>
</protein>
<accession>A0A2A2AUB9</accession>
<organism evidence="2 3">
    <name type="scientific">Vandammella animalimorsus</name>
    <dbReference type="NCBI Taxonomy" id="2029117"/>
    <lineage>
        <taxon>Bacteria</taxon>
        <taxon>Pseudomonadati</taxon>
        <taxon>Pseudomonadota</taxon>
        <taxon>Betaproteobacteria</taxon>
        <taxon>Burkholderiales</taxon>
        <taxon>Comamonadaceae</taxon>
        <taxon>Vandammella</taxon>
    </lineage>
</organism>
<gene>
    <name evidence="2" type="ORF">CK621_13125</name>
</gene>
<dbReference type="InterPro" id="IPR045422">
    <property type="entry name" value="DUF6511"/>
</dbReference>
<name>A0A2A2AUB9_9BURK</name>
<dbReference type="Proteomes" id="UP000218439">
    <property type="component" value="Unassembled WGS sequence"/>
</dbReference>
<dbReference type="Pfam" id="PF20121">
    <property type="entry name" value="DUF6511"/>
    <property type="match status" value="1"/>
</dbReference>